<protein>
    <submittedName>
        <fullName evidence="3">NAD(P)-dependent oxidoreductase</fullName>
    </submittedName>
</protein>
<proteinExistence type="inferred from homology"/>
<feature type="domain" description="NAD-dependent epimerase/dehydratase" evidence="2">
    <location>
        <begin position="6"/>
        <end position="229"/>
    </location>
</feature>
<name>A0A494X954_9BACL</name>
<evidence type="ECO:0000256" key="1">
    <source>
        <dbReference type="ARBA" id="ARBA00007637"/>
    </source>
</evidence>
<dbReference type="Proteomes" id="UP000282076">
    <property type="component" value="Unassembled WGS sequence"/>
</dbReference>
<dbReference type="SUPFAM" id="SSF51735">
    <property type="entry name" value="NAD(P)-binding Rossmann-fold domains"/>
    <property type="match status" value="1"/>
</dbReference>
<evidence type="ECO:0000313" key="3">
    <source>
        <dbReference type="EMBL" id="RKP47235.1"/>
    </source>
</evidence>
<reference evidence="3 4" key="1">
    <citation type="submission" date="2018-10" db="EMBL/GenBank/DDBJ databases">
        <title>Cohnella sp. M2MS4P-1, whole genome shotgun sequence.</title>
        <authorList>
            <person name="Tuo L."/>
        </authorList>
    </citation>
    <scope>NUCLEOTIDE SEQUENCE [LARGE SCALE GENOMIC DNA]</scope>
    <source>
        <strain evidence="3 4">M2MS4P-1</strain>
    </source>
</reference>
<gene>
    <name evidence="3" type="ORF">D7Z26_23285</name>
</gene>
<comment type="caution">
    <text evidence="3">The sequence shown here is derived from an EMBL/GenBank/DDBJ whole genome shotgun (WGS) entry which is preliminary data.</text>
</comment>
<dbReference type="Pfam" id="PF01370">
    <property type="entry name" value="Epimerase"/>
    <property type="match status" value="1"/>
</dbReference>
<keyword evidence="4" id="KW-1185">Reference proteome</keyword>
<dbReference type="InterPro" id="IPR001509">
    <property type="entry name" value="Epimerase_deHydtase"/>
</dbReference>
<organism evidence="3 4">
    <name type="scientific">Cohnella endophytica</name>
    <dbReference type="NCBI Taxonomy" id="2419778"/>
    <lineage>
        <taxon>Bacteria</taxon>
        <taxon>Bacillati</taxon>
        <taxon>Bacillota</taxon>
        <taxon>Bacilli</taxon>
        <taxon>Bacillales</taxon>
        <taxon>Paenibacillaceae</taxon>
        <taxon>Cohnella</taxon>
    </lineage>
</organism>
<accession>A0A494X954</accession>
<dbReference type="AlphaFoldDB" id="A0A494X954"/>
<comment type="similarity">
    <text evidence="1">Belongs to the NAD(P)-dependent epimerase/dehydratase family.</text>
</comment>
<sequence length="302" mass="33922">MNMSKVLVTGGTGFVGKQVLKLLDNSKFEIHAVTRDSNKAFSSRVCWHELDLLQPEEIESLMRELRPTLLIHLAWDVDPQTYWHSENNFIWVKSTLALAHSFQRYGGKRMVTAGTCAEYDWIEGELTEDFSVLSQGSLYSSSKNRLFALLQQFAQTTEMSLAWCRLFFLYGPFESSTRLVPSVICSLLDNRDAGCSEGSQRRDYMHVKDAARAIVTIFESEMNGAVNIASGHAVSIRSVVQEVARQLGKEDSVNFAIEKSDVPPLVLGNADKLKSLGWRPNYTLQTGIADTISWWRTQVKGG</sequence>
<evidence type="ECO:0000313" key="4">
    <source>
        <dbReference type="Proteomes" id="UP000282076"/>
    </source>
</evidence>
<dbReference type="PANTHER" id="PTHR43000">
    <property type="entry name" value="DTDP-D-GLUCOSE 4,6-DEHYDRATASE-RELATED"/>
    <property type="match status" value="1"/>
</dbReference>
<evidence type="ECO:0000259" key="2">
    <source>
        <dbReference type="Pfam" id="PF01370"/>
    </source>
</evidence>
<dbReference type="Gene3D" id="3.40.50.720">
    <property type="entry name" value="NAD(P)-binding Rossmann-like Domain"/>
    <property type="match status" value="1"/>
</dbReference>
<dbReference type="EMBL" id="RBZM01000011">
    <property type="protein sequence ID" value="RKP47235.1"/>
    <property type="molecule type" value="Genomic_DNA"/>
</dbReference>
<dbReference type="InterPro" id="IPR036291">
    <property type="entry name" value="NAD(P)-bd_dom_sf"/>
</dbReference>